<reference evidence="2" key="2">
    <citation type="journal article" date="2024" name="Plant">
        <title>Genomic evolution and insights into agronomic trait innovations of Sesamum species.</title>
        <authorList>
            <person name="Miao H."/>
            <person name="Wang L."/>
            <person name="Qu L."/>
            <person name="Liu H."/>
            <person name="Sun Y."/>
            <person name="Le M."/>
            <person name="Wang Q."/>
            <person name="Wei S."/>
            <person name="Zheng Y."/>
            <person name="Lin W."/>
            <person name="Duan Y."/>
            <person name="Cao H."/>
            <person name="Xiong S."/>
            <person name="Wang X."/>
            <person name="Wei L."/>
            <person name="Li C."/>
            <person name="Ma Q."/>
            <person name="Ju M."/>
            <person name="Zhao R."/>
            <person name="Li G."/>
            <person name="Mu C."/>
            <person name="Tian Q."/>
            <person name="Mei H."/>
            <person name="Zhang T."/>
            <person name="Gao T."/>
            <person name="Zhang H."/>
        </authorList>
    </citation>
    <scope>NUCLEOTIDE SEQUENCE</scope>
    <source>
        <strain evidence="2">KEN8</strain>
    </source>
</reference>
<feature type="region of interest" description="Disordered" evidence="1">
    <location>
        <begin position="276"/>
        <end position="321"/>
    </location>
</feature>
<proteinExistence type="predicted"/>
<organism evidence="2">
    <name type="scientific">Sesamum calycinum</name>
    <dbReference type="NCBI Taxonomy" id="2727403"/>
    <lineage>
        <taxon>Eukaryota</taxon>
        <taxon>Viridiplantae</taxon>
        <taxon>Streptophyta</taxon>
        <taxon>Embryophyta</taxon>
        <taxon>Tracheophyta</taxon>
        <taxon>Spermatophyta</taxon>
        <taxon>Magnoliopsida</taxon>
        <taxon>eudicotyledons</taxon>
        <taxon>Gunneridae</taxon>
        <taxon>Pentapetalae</taxon>
        <taxon>asterids</taxon>
        <taxon>lamiids</taxon>
        <taxon>Lamiales</taxon>
        <taxon>Pedaliaceae</taxon>
        <taxon>Sesamum</taxon>
    </lineage>
</organism>
<feature type="compositionally biased region" description="Low complexity" evidence="1">
    <location>
        <begin position="309"/>
        <end position="321"/>
    </location>
</feature>
<accession>A0AAW2JMI5</accession>
<name>A0AAW2JMI5_9LAMI</name>
<reference evidence="2" key="1">
    <citation type="submission" date="2020-06" db="EMBL/GenBank/DDBJ databases">
        <authorList>
            <person name="Li T."/>
            <person name="Hu X."/>
            <person name="Zhang T."/>
            <person name="Song X."/>
            <person name="Zhang H."/>
            <person name="Dai N."/>
            <person name="Sheng W."/>
            <person name="Hou X."/>
            <person name="Wei L."/>
        </authorList>
    </citation>
    <scope>NUCLEOTIDE SEQUENCE</scope>
    <source>
        <strain evidence="2">KEN8</strain>
        <tissue evidence="2">Leaf</tissue>
    </source>
</reference>
<sequence length="563" mass="62960">MRDQETDRGNGLSIIGGPSLFPVTELSTELFRFWNFISSWGFRFEGTKMWCGFISLDQFQVQGRVIEGTQTLDLFSMAGGFFRIKSVLGRPGKTDWIERRCLCLFFIDRIPIIFSRRRRRQGRGCTYPRGLCTPLVTTKRRSQERKEGLEPSTSALARLCSTIKLFPPAGKVKERSTTEQFTYHNIRMTSVFPPDHSLDRRSSYEHERPLLFYDNPSCSSTSLLSMLGTGRFLSHSFSPLGWPLPATRTIDVTDQPHSSGQQLCSAFSADCQPVQLTSEDSSHPAQHLSSRRRLQSLSQGQATPEDQQPSPVASLPVASSDSGSLSQVCYIRGILALAAIKRWPYFQFDVKNAFQQHKGRGDPQEFLFSLLQLQASLLLGILTCVNPDSAIANSPGVRSVGWASVELFDGVAKGDLRTTPSPQLQDSGPYSYLLFLDPPFLLLKKEISLPIGRKGKTLRLSPCRCLTLLLPRSLAAHPITRFPRLPSEVGGVVMNCPHVQPGPQALLWFDLSTFHIRGSKPPCLLLLVVHSPRMVFQRIMRVDGHLAEESTDTFATCLSLRKR</sequence>
<protein>
    <recommendedName>
        <fullName evidence="3">Reverse transcriptase Ty1/copia-type domain-containing protein</fullName>
    </recommendedName>
</protein>
<dbReference type="AlphaFoldDB" id="A0AAW2JMI5"/>
<dbReference type="EMBL" id="JACGWM010000930">
    <property type="protein sequence ID" value="KAL0295846.1"/>
    <property type="molecule type" value="Genomic_DNA"/>
</dbReference>
<evidence type="ECO:0000313" key="2">
    <source>
        <dbReference type="EMBL" id="KAL0295846.1"/>
    </source>
</evidence>
<comment type="caution">
    <text evidence="2">The sequence shown here is derived from an EMBL/GenBank/DDBJ whole genome shotgun (WGS) entry which is preliminary data.</text>
</comment>
<evidence type="ECO:0000256" key="1">
    <source>
        <dbReference type="SAM" id="MobiDB-lite"/>
    </source>
</evidence>
<evidence type="ECO:0008006" key="3">
    <source>
        <dbReference type="Google" id="ProtNLM"/>
    </source>
</evidence>
<gene>
    <name evidence="2" type="ORF">Scaly_2571000</name>
</gene>